<dbReference type="RefSeq" id="WP_189989168.1">
    <property type="nucleotide sequence ID" value="NZ_BMZS01000004.1"/>
</dbReference>
<organism evidence="3 4">
    <name type="scientific">Thalassobaculum fulvum</name>
    <dbReference type="NCBI Taxonomy" id="1633335"/>
    <lineage>
        <taxon>Bacteria</taxon>
        <taxon>Pseudomonadati</taxon>
        <taxon>Pseudomonadota</taxon>
        <taxon>Alphaproteobacteria</taxon>
        <taxon>Rhodospirillales</taxon>
        <taxon>Thalassobaculaceae</taxon>
        <taxon>Thalassobaculum</taxon>
    </lineage>
</organism>
<dbReference type="AlphaFoldDB" id="A0A918XR92"/>
<feature type="transmembrane region" description="Helical" evidence="1">
    <location>
        <begin position="80"/>
        <end position="101"/>
    </location>
</feature>
<feature type="signal peptide" evidence="2">
    <location>
        <begin position="1"/>
        <end position="22"/>
    </location>
</feature>
<evidence type="ECO:0000313" key="3">
    <source>
        <dbReference type="EMBL" id="GHD49231.1"/>
    </source>
</evidence>
<feature type="transmembrane region" description="Helical" evidence="1">
    <location>
        <begin position="55"/>
        <end position="73"/>
    </location>
</feature>
<reference evidence="3" key="2">
    <citation type="submission" date="2020-09" db="EMBL/GenBank/DDBJ databases">
        <authorList>
            <person name="Sun Q."/>
            <person name="Kim S."/>
        </authorList>
    </citation>
    <scope>NUCLEOTIDE SEQUENCE</scope>
    <source>
        <strain evidence="3">KCTC 42651</strain>
    </source>
</reference>
<keyword evidence="2" id="KW-0732">Signal</keyword>
<dbReference type="Proteomes" id="UP000630353">
    <property type="component" value="Unassembled WGS sequence"/>
</dbReference>
<evidence type="ECO:0000313" key="4">
    <source>
        <dbReference type="Proteomes" id="UP000630353"/>
    </source>
</evidence>
<evidence type="ECO:0000256" key="1">
    <source>
        <dbReference type="SAM" id="Phobius"/>
    </source>
</evidence>
<dbReference type="EMBL" id="BMZS01000004">
    <property type="protein sequence ID" value="GHD49231.1"/>
    <property type="molecule type" value="Genomic_DNA"/>
</dbReference>
<gene>
    <name evidence="3" type="ORF">GCM10017083_21250</name>
</gene>
<name>A0A918XR92_9PROT</name>
<reference evidence="3" key="1">
    <citation type="journal article" date="2014" name="Int. J. Syst. Evol. Microbiol.">
        <title>Complete genome sequence of Corynebacterium casei LMG S-19264T (=DSM 44701T), isolated from a smear-ripened cheese.</title>
        <authorList>
            <consortium name="US DOE Joint Genome Institute (JGI-PGF)"/>
            <person name="Walter F."/>
            <person name="Albersmeier A."/>
            <person name="Kalinowski J."/>
            <person name="Ruckert C."/>
        </authorList>
    </citation>
    <scope>NUCLEOTIDE SEQUENCE</scope>
    <source>
        <strain evidence="3">KCTC 42651</strain>
    </source>
</reference>
<keyword evidence="1" id="KW-0812">Transmembrane</keyword>
<sequence length="110" mass="11211">MRALAMMVLAVGLLLGSSPASAGSTITGAHVVLAQAQQPPAECDCGRRPISSVDLAARLVYAALGAGAGYLYATMPVTTTAIAAAFAGGVITMWVYSSYYFKPAEPGELN</sequence>
<feature type="chain" id="PRO_5038009238" evidence="2">
    <location>
        <begin position="23"/>
        <end position="110"/>
    </location>
</feature>
<protein>
    <submittedName>
        <fullName evidence="3">Uncharacterized protein</fullName>
    </submittedName>
</protein>
<accession>A0A918XR92</accession>
<keyword evidence="1" id="KW-0472">Membrane</keyword>
<proteinExistence type="predicted"/>
<keyword evidence="4" id="KW-1185">Reference proteome</keyword>
<comment type="caution">
    <text evidence="3">The sequence shown here is derived from an EMBL/GenBank/DDBJ whole genome shotgun (WGS) entry which is preliminary data.</text>
</comment>
<keyword evidence="1" id="KW-1133">Transmembrane helix</keyword>
<evidence type="ECO:0000256" key="2">
    <source>
        <dbReference type="SAM" id="SignalP"/>
    </source>
</evidence>